<dbReference type="EMBL" id="GALX01001152">
    <property type="protein sequence ID" value="JAB67314.1"/>
    <property type="molecule type" value="Transcribed_RNA"/>
</dbReference>
<accession>V5GSZ9</accession>
<reference evidence="2" key="1">
    <citation type="submission" date="2013-07" db="EMBL/GenBank/DDBJ databases">
        <title>Midgut Transcriptome Profiling of Anoplphora glabripennis, a Lignocellulose Degrading, Wood-Boring Cerambycid.</title>
        <authorList>
            <person name="Scully E.D."/>
            <person name="Hoover K."/>
            <person name="Carlson J.E."/>
            <person name="Tien M."/>
            <person name="Geib S.M."/>
        </authorList>
    </citation>
    <scope>NUCLEOTIDE SEQUENCE</scope>
</reference>
<feature type="domain" description="Transposable element P transposase-like RNase H" evidence="1">
    <location>
        <begin position="2"/>
        <end position="129"/>
    </location>
</feature>
<proteinExistence type="predicted"/>
<name>V5GSZ9_ANOGL</name>
<organism evidence="2">
    <name type="scientific">Anoplophora glabripennis</name>
    <name type="common">Asian longhorn beetle</name>
    <name type="synonym">Anoplophora nobilis</name>
    <dbReference type="NCBI Taxonomy" id="217634"/>
    <lineage>
        <taxon>Eukaryota</taxon>
        <taxon>Metazoa</taxon>
        <taxon>Ecdysozoa</taxon>
        <taxon>Arthropoda</taxon>
        <taxon>Hexapoda</taxon>
        <taxon>Insecta</taxon>
        <taxon>Pterygota</taxon>
        <taxon>Neoptera</taxon>
        <taxon>Endopterygota</taxon>
        <taxon>Coleoptera</taxon>
        <taxon>Polyphaga</taxon>
        <taxon>Cucujiformia</taxon>
        <taxon>Chrysomeloidea</taxon>
        <taxon>Cerambycidae</taxon>
        <taxon>Lamiinae</taxon>
        <taxon>Lamiini</taxon>
        <taxon>Anoplophora</taxon>
    </lineage>
</organism>
<protein>
    <submittedName>
        <fullName evidence="2">Transposase</fullName>
    </submittedName>
</protein>
<dbReference type="InterPro" id="IPR048365">
    <property type="entry name" value="TNP-like_RNaseH_N"/>
</dbReference>
<evidence type="ECO:0000313" key="2">
    <source>
        <dbReference type="EMBL" id="JAB67314.1"/>
    </source>
</evidence>
<sequence length="153" mass="17177">VGPGISQVVFDSLGNNAKSMTDKDKCCIILFDEMAIQPHLDYDVHRDRVVGFEAGNQNIADHATVFMLRGVFKKWKQPVGFMFHKSAMSASTIVNYYREIVMQCEKIGFIVIASVCDQGTNNVKAINMLTEESKRNLILKGVEPRDYIITVSN</sequence>
<feature type="non-terminal residue" evidence="2">
    <location>
        <position position="153"/>
    </location>
</feature>
<feature type="non-terminal residue" evidence="2">
    <location>
        <position position="1"/>
    </location>
</feature>
<gene>
    <name evidence="2" type="primary">PELET</name>
</gene>
<dbReference type="AlphaFoldDB" id="V5GSZ9"/>
<evidence type="ECO:0000259" key="1">
    <source>
        <dbReference type="Pfam" id="PF21787"/>
    </source>
</evidence>
<dbReference type="Pfam" id="PF21787">
    <property type="entry name" value="TNP-like_RNaseH_N"/>
    <property type="match status" value="1"/>
</dbReference>